<keyword evidence="5 9" id="KW-0479">Metal-binding</keyword>
<dbReference type="PROSITE" id="PS51851">
    <property type="entry name" value="KARI_C"/>
    <property type="match status" value="1"/>
</dbReference>
<evidence type="ECO:0000256" key="9">
    <source>
        <dbReference type="HAMAP-Rule" id="MF_00435"/>
    </source>
</evidence>
<comment type="catalytic activity">
    <reaction evidence="9">
        <text>(2R)-2,3-dihydroxy-3-methylbutanoate + NADP(+) = (2S)-2-acetolactate + NADPH + H(+)</text>
        <dbReference type="Rhea" id="RHEA:22068"/>
        <dbReference type="ChEBI" id="CHEBI:15378"/>
        <dbReference type="ChEBI" id="CHEBI:49072"/>
        <dbReference type="ChEBI" id="CHEBI:57783"/>
        <dbReference type="ChEBI" id="CHEBI:58349"/>
        <dbReference type="ChEBI" id="CHEBI:58476"/>
        <dbReference type="EC" id="1.1.1.86"/>
    </reaction>
</comment>
<dbReference type="NCBIfam" id="NF009940">
    <property type="entry name" value="PRK13403.1"/>
    <property type="match status" value="1"/>
</dbReference>
<dbReference type="EMBL" id="JADIMU010000018">
    <property type="protein sequence ID" value="MBO8442693.1"/>
    <property type="molecule type" value="Genomic_DNA"/>
</dbReference>
<evidence type="ECO:0000313" key="13">
    <source>
        <dbReference type="EMBL" id="MBO8442693.1"/>
    </source>
</evidence>
<dbReference type="Gene3D" id="3.40.50.720">
    <property type="entry name" value="NAD(P)-binding Rossmann-like Domain"/>
    <property type="match status" value="1"/>
</dbReference>
<accession>A0A9D9E818</accession>
<comment type="similarity">
    <text evidence="3 9 10">Belongs to the ketol-acid reductoisomerase family.</text>
</comment>
<feature type="binding site" evidence="9 10">
    <location>
        <position position="231"/>
    </location>
    <ligand>
        <name>Mg(2+)</name>
        <dbReference type="ChEBI" id="CHEBI:18420"/>
        <label>2</label>
    </ligand>
</feature>
<keyword evidence="4 9" id="KW-0028">Amino-acid biosynthesis</keyword>
<dbReference type="PANTHER" id="PTHR21371">
    <property type="entry name" value="KETOL-ACID REDUCTOISOMERASE, MITOCHONDRIAL"/>
    <property type="match status" value="1"/>
</dbReference>
<dbReference type="PIRSF" id="PIRSF000116">
    <property type="entry name" value="IlvC_gammaproteo"/>
    <property type="match status" value="1"/>
</dbReference>
<dbReference type="InterPro" id="IPR014359">
    <property type="entry name" value="KARI_prok"/>
</dbReference>
<dbReference type="Gene3D" id="6.10.240.10">
    <property type="match status" value="1"/>
</dbReference>
<dbReference type="GO" id="GO:0004455">
    <property type="term" value="F:ketol-acid reductoisomerase activity"/>
    <property type="evidence" value="ECO:0007669"/>
    <property type="project" value="UniProtKB-UniRule"/>
</dbReference>
<dbReference type="InterPro" id="IPR036291">
    <property type="entry name" value="NAD(P)-bd_dom_sf"/>
</dbReference>
<feature type="binding site" evidence="9 10">
    <location>
        <position position="191"/>
    </location>
    <ligand>
        <name>Mg(2+)</name>
        <dbReference type="ChEBI" id="CHEBI:18420"/>
        <label>2</label>
    </ligand>
</feature>
<organism evidence="13 14">
    <name type="scientific">Candidatus Aphodenecus pullistercoris</name>
    <dbReference type="NCBI Taxonomy" id="2840669"/>
    <lineage>
        <taxon>Bacteria</taxon>
        <taxon>Pseudomonadati</taxon>
        <taxon>Spirochaetota</taxon>
        <taxon>Spirochaetia</taxon>
        <taxon>Spirochaetales</taxon>
        <taxon>Candidatus Aphodenecus</taxon>
    </lineage>
</organism>
<dbReference type="InterPro" id="IPR008927">
    <property type="entry name" value="6-PGluconate_DH-like_C_sf"/>
</dbReference>
<dbReference type="InterPro" id="IPR000506">
    <property type="entry name" value="KARI_C"/>
</dbReference>
<evidence type="ECO:0000256" key="8">
    <source>
        <dbReference type="ARBA" id="ARBA00023304"/>
    </source>
</evidence>
<reference evidence="13" key="1">
    <citation type="submission" date="2020-10" db="EMBL/GenBank/DDBJ databases">
        <authorList>
            <person name="Gilroy R."/>
        </authorList>
    </citation>
    <scope>NUCLEOTIDE SEQUENCE</scope>
    <source>
        <strain evidence="13">11167</strain>
    </source>
</reference>
<dbReference type="AlphaFoldDB" id="A0A9D9E818"/>
<evidence type="ECO:0000256" key="4">
    <source>
        <dbReference type="ARBA" id="ARBA00022605"/>
    </source>
</evidence>
<dbReference type="SUPFAM" id="SSF51735">
    <property type="entry name" value="NAD(P)-binding Rossmann-fold domains"/>
    <property type="match status" value="1"/>
</dbReference>
<dbReference type="Proteomes" id="UP000823633">
    <property type="component" value="Unassembled WGS sequence"/>
</dbReference>
<feature type="binding site" evidence="9">
    <location>
        <position position="134"/>
    </location>
    <ligand>
        <name>NADP(+)</name>
        <dbReference type="ChEBI" id="CHEBI:58349"/>
    </ligand>
</feature>
<feature type="domain" description="KARI C-terminal knotted" evidence="12">
    <location>
        <begin position="183"/>
        <end position="328"/>
    </location>
</feature>
<dbReference type="HAMAP" id="MF_00435">
    <property type="entry name" value="IlvC"/>
    <property type="match status" value="1"/>
</dbReference>
<evidence type="ECO:0000256" key="3">
    <source>
        <dbReference type="ARBA" id="ARBA00010318"/>
    </source>
</evidence>
<feature type="binding site" evidence="9 10">
    <location>
        <position position="227"/>
    </location>
    <ligand>
        <name>Mg(2+)</name>
        <dbReference type="ChEBI" id="CHEBI:18420"/>
        <label>2</label>
    </ligand>
</feature>
<comment type="cofactor">
    <cofactor evidence="9">
        <name>Mg(2+)</name>
        <dbReference type="ChEBI" id="CHEBI:18420"/>
    </cofactor>
    <text evidence="9">Binds 2 magnesium ions per subunit.</text>
</comment>
<evidence type="ECO:0000256" key="2">
    <source>
        <dbReference type="ARBA" id="ARBA00004885"/>
    </source>
</evidence>
<evidence type="ECO:0000256" key="6">
    <source>
        <dbReference type="ARBA" id="ARBA00022842"/>
    </source>
</evidence>
<reference evidence="13" key="2">
    <citation type="journal article" date="2021" name="PeerJ">
        <title>Extensive microbial diversity within the chicken gut microbiome revealed by metagenomics and culture.</title>
        <authorList>
            <person name="Gilroy R."/>
            <person name="Ravi A."/>
            <person name="Getino M."/>
            <person name="Pursley I."/>
            <person name="Horton D.L."/>
            <person name="Alikhan N.F."/>
            <person name="Baker D."/>
            <person name="Gharbi K."/>
            <person name="Hall N."/>
            <person name="Watson M."/>
            <person name="Adriaenssens E.M."/>
            <person name="Foster-Nyarko E."/>
            <person name="Jarju S."/>
            <person name="Secka A."/>
            <person name="Antonio M."/>
            <person name="Oren A."/>
            <person name="Chaudhuri R.R."/>
            <person name="La Ragione R."/>
            <person name="Hildebrand F."/>
            <person name="Pallen M.J."/>
        </authorList>
    </citation>
    <scope>NUCLEOTIDE SEQUENCE</scope>
    <source>
        <strain evidence="13">11167</strain>
    </source>
</reference>
<keyword evidence="8 9" id="KW-0100">Branched-chain amino acid biosynthesis</keyword>
<comment type="function">
    <text evidence="9">Involved in the biosynthesis of branched-chain amino acids (BCAA). Catalyzes an alkyl-migration followed by a ketol-acid reduction of (S)-2-acetolactate (S2AL) to yield (R)-2,3-dihydroxy-isovalerate. In the isomerase reaction, S2AL is rearranged via a Mg-dependent methyl migration to produce 3-hydroxy-3-methyl-2-ketobutyrate (HMKB). In the reductase reaction, this 2-ketoacid undergoes a metal-dependent reduction by NADPH to yield (R)-2,3-dihydroxy-isovalerate.</text>
</comment>
<feature type="binding site" evidence="9 10">
    <location>
        <position position="195"/>
    </location>
    <ligand>
        <name>Mg(2+)</name>
        <dbReference type="ChEBI" id="CHEBI:18420"/>
        <label>1</label>
    </ligand>
</feature>
<evidence type="ECO:0000256" key="10">
    <source>
        <dbReference type="PROSITE-ProRule" id="PRU01198"/>
    </source>
</evidence>
<feature type="binding site" evidence="9 10">
    <location>
        <position position="191"/>
    </location>
    <ligand>
        <name>Mg(2+)</name>
        <dbReference type="ChEBI" id="CHEBI:18420"/>
        <label>1</label>
    </ligand>
</feature>
<feature type="binding site" evidence="9">
    <location>
        <begin position="25"/>
        <end position="28"/>
    </location>
    <ligand>
        <name>NADP(+)</name>
        <dbReference type="ChEBI" id="CHEBI:58349"/>
    </ligand>
</feature>
<comment type="pathway">
    <text evidence="1 9">Amino-acid biosynthesis; L-valine biosynthesis; L-valine from pyruvate: step 2/4.</text>
</comment>
<keyword evidence="6 9" id="KW-0460">Magnesium</keyword>
<dbReference type="NCBIfam" id="NF004017">
    <property type="entry name" value="PRK05479.1"/>
    <property type="match status" value="1"/>
</dbReference>
<sequence length="330" mass="36084">MSKMYYEKDGNLALLEGKKVAIIGYGSQGHAHALNLHESGVDVTVGLYEGSKSWARAEEAGLKVMTAREAAEACDIIMILVNDEKQAKLYKESIEPGLKPGKYLAFAHGFNIHFGQIVPPADVNVIMIAPKGPGHTVRSQYQEGKGVPSLIAVYQDPSGDSEQIALAYAIGIGAGRAGVFVTSFKEETETDLFGEQAVLCGGVSALIQAGFNTLVEAGYQPEMAYFECCHEMKLIVDLINQGGLSFMRYSCSDTAEYGDYVSGKRVITDDTKKAMKDILGEIQDGTFARNWLLENQVGRPYFNARKRMEADSLLEKTGARLRSLMSWLKK</sequence>
<feature type="domain" description="KARI N-terminal Rossmann" evidence="11">
    <location>
        <begin position="2"/>
        <end position="182"/>
    </location>
</feature>
<proteinExistence type="inferred from homology"/>
<dbReference type="GO" id="GO:0009099">
    <property type="term" value="P:L-valine biosynthetic process"/>
    <property type="evidence" value="ECO:0007669"/>
    <property type="project" value="UniProtKB-UniRule"/>
</dbReference>
<keyword evidence="7 9" id="KW-0560">Oxidoreductase</keyword>
<feature type="binding site" evidence="9 10">
    <location>
        <position position="252"/>
    </location>
    <ligand>
        <name>substrate</name>
    </ligand>
</feature>
<gene>
    <name evidence="9 13" type="primary">ilvC</name>
    <name evidence="13" type="ORF">IAC42_02885</name>
</gene>
<evidence type="ECO:0000256" key="7">
    <source>
        <dbReference type="ARBA" id="ARBA00023002"/>
    </source>
</evidence>
<keyword evidence="9" id="KW-0521">NADP</keyword>
<dbReference type="PANTHER" id="PTHR21371:SF1">
    <property type="entry name" value="KETOL-ACID REDUCTOISOMERASE, MITOCHONDRIAL"/>
    <property type="match status" value="1"/>
</dbReference>
<comment type="catalytic activity">
    <reaction evidence="9">
        <text>(2R,3R)-2,3-dihydroxy-3-methylpentanoate + NADP(+) = (S)-2-ethyl-2-hydroxy-3-oxobutanoate + NADPH + H(+)</text>
        <dbReference type="Rhea" id="RHEA:13493"/>
        <dbReference type="ChEBI" id="CHEBI:15378"/>
        <dbReference type="ChEBI" id="CHEBI:49256"/>
        <dbReference type="ChEBI" id="CHEBI:49258"/>
        <dbReference type="ChEBI" id="CHEBI:57783"/>
        <dbReference type="ChEBI" id="CHEBI:58349"/>
        <dbReference type="EC" id="1.1.1.86"/>
    </reaction>
</comment>
<dbReference type="SUPFAM" id="SSF48179">
    <property type="entry name" value="6-phosphogluconate dehydrogenase C-terminal domain-like"/>
    <property type="match status" value="1"/>
</dbReference>
<dbReference type="GO" id="GO:0050661">
    <property type="term" value="F:NADP binding"/>
    <property type="evidence" value="ECO:0007669"/>
    <property type="project" value="InterPro"/>
</dbReference>
<dbReference type="GO" id="GO:0005829">
    <property type="term" value="C:cytosol"/>
    <property type="evidence" value="ECO:0007669"/>
    <property type="project" value="TreeGrafter"/>
</dbReference>
<evidence type="ECO:0000256" key="5">
    <source>
        <dbReference type="ARBA" id="ARBA00022723"/>
    </source>
</evidence>
<feature type="binding site" evidence="9">
    <location>
        <position position="53"/>
    </location>
    <ligand>
        <name>NADP(+)</name>
        <dbReference type="ChEBI" id="CHEBI:58349"/>
    </ligand>
</feature>
<evidence type="ECO:0000259" key="12">
    <source>
        <dbReference type="PROSITE" id="PS51851"/>
    </source>
</evidence>
<dbReference type="GO" id="GO:0009097">
    <property type="term" value="P:isoleucine biosynthetic process"/>
    <property type="evidence" value="ECO:0007669"/>
    <property type="project" value="UniProtKB-UniRule"/>
</dbReference>
<dbReference type="Pfam" id="PF01450">
    <property type="entry name" value="KARI_C"/>
    <property type="match status" value="1"/>
</dbReference>
<dbReference type="NCBIfam" id="TIGR00465">
    <property type="entry name" value="ilvC"/>
    <property type="match status" value="1"/>
</dbReference>
<evidence type="ECO:0000259" key="11">
    <source>
        <dbReference type="PROSITE" id="PS51850"/>
    </source>
</evidence>
<dbReference type="InterPro" id="IPR013116">
    <property type="entry name" value="KARI_N"/>
</dbReference>
<comment type="caution">
    <text evidence="9">Lacks conserved residue(s) required for the propagation of feature annotation.</text>
</comment>
<feature type="active site" evidence="9">
    <location>
        <position position="108"/>
    </location>
</feature>
<protein>
    <recommendedName>
        <fullName evidence="9">Ketol-acid reductoisomerase (NADP(+))</fullName>
        <shortName evidence="9">KARI</shortName>
        <ecNumber evidence="9">1.1.1.86</ecNumber>
    </recommendedName>
    <alternativeName>
        <fullName evidence="9">Acetohydroxy-acid isomeroreductase</fullName>
        <shortName evidence="9">AHIR</shortName>
    </alternativeName>
    <alternativeName>
        <fullName evidence="9">Alpha-keto-beta-hydroxylacyl reductoisomerase</fullName>
    </alternativeName>
</protein>
<dbReference type="GO" id="GO:0000287">
    <property type="term" value="F:magnesium ion binding"/>
    <property type="evidence" value="ECO:0007669"/>
    <property type="project" value="UniProtKB-UniRule"/>
</dbReference>
<name>A0A9D9E818_9SPIR</name>
<feature type="binding site" evidence="9">
    <location>
        <position position="51"/>
    </location>
    <ligand>
        <name>NADP(+)</name>
        <dbReference type="ChEBI" id="CHEBI:58349"/>
    </ligand>
</feature>
<dbReference type="PROSITE" id="PS51850">
    <property type="entry name" value="KARI_N"/>
    <property type="match status" value="1"/>
</dbReference>
<comment type="caution">
    <text evidence="13">The sequence shown here is derived from an EMBL/GenBank/DDBJ whole genome shotgun (WGS) entry which is preliminary data.</text>
</comment>
<dbReference type="Pfam" id="PF07991">
    <property type="entry name" value="KARI_N"/>
    <property type="match status" value="1"/>
</dbReference>
<dbReference type="FunFam" id="3.40.50.720:FF:000023">
    <property type="entry name" value="Ketol-acid reductoisomerase (NADP(+))"/>
    <property type="match status" value="1"/>
</dbReference>
<evidence type="ECO:0000313" key="14">
    <source>
        <dbReference type="Proteomes" id="UP000823633"/>
    </source>
</evidence>
<evidence type="ECO:0000256" key="1">
    <source>
        <dbReference type="ARBA" id="ARBA00004864"/>
    </source>
</evidence>
<comment type="pathway">
    <text evidence="2 9">Amino-acid biosynthesis; L-isoleucine biosynthesis; L-isoleucine from 2-oxobutanoate: step 2/4.</text>
</comment>
<dbReference type="InterPro" id="IPR013023">
    <property type="entry name" value="KARI"/>
</dbReference>
<dbReference type="EC" id="1.1.1.86" evidence="9"/>